<evidence type="ECO:0000313" key="9">
    <source>
        <dbReference type="EMBL" id="SNT34101.1"/>
    </source>
</evidence>
<keyword evidence="6" id="KW-0812">Transmembrane</keyword>
<dbReference type="Gene3D" id="2.60.40.1220">
    <property type="match status" value="1"/>
</dbReference>
<dbReference type="GO" id="GO:0046688">
    <property type="term" value="P:response to copper ion"/>
    <property type="evidence" value="ECO:0007669"/>
    <property type="project" value="InterPro"/>
</dbReference>
<dbReference type="InterPro" id="IPR014755">
    <property type="entry name" value="Cu-Rt/internalin_Ig-like"/>
</dbReference>
<dbReference type="GO" id="GO:0042597">
    <property type="term" value="C:periplasmic space"/>
    <property type="evidence" value="ECO:0007669"/>
    <property type="project" value="InterPro"/>
</dbReference>
<feature type="transmembrane region" description="Helical" evidence="6">
    <location>
        <begin position="172"/>
        <end position="191"/>
    </location>
</feature>
<evidence type="ECO:0000313" key="10">
    <source>
        <dbReference type="Proteomes" id="UP000198282"/>
    </source>
</evidence>
<keyword evidence="2" id="KW-0479">Metal-binding</keyword>
<gene>
    <name evidence="9" type="ORF">SAMN05216276_103545</name>
</gene>
<dbReference type="GO" id="GO:0006825">
    <property type="term" value="P:copper ion transport"/>
    <property type="evidence" value="ECO:0007669"/>
    <property type="project" value="InterPro"/>
</dbReference>
<sequence>MFLRRPAILLVILTAALWPATAAQAHDVLKSSNPAKDAKVADISEVTLEFERAVKFPKVAVLNASGERFQAGEADLRGKKVVQTLSGTLPPGKYTIGFRVVSSDGHPRTGEIPFTVIASSTSSPTPTPSATASEAPSTPAPSSAAPSAEPVEPTLIPQANETGGSASGGSSVFLWVVVGLAAVMAAVSIVISRRRRSGR</sequence>
<dbReference type="EMBL" id="FZOD01000035">
    <property type="protein sequence ID" value="SNT34101.1"/>
    <property type="molecule type" value="Genomic_DNA"/>
</dbReference>
<evidence type="ECO:0000256" key="5">
    <source>
        <dbReference type="SAM" id="MobiDB-lite"/>
    </source>
</evidence>
<evidence type="ECO:0000256" key="4">
    <source>
        <dbReference type="ARBA" id="ARBA00023008"/>
    </source>
</evidence>
<dbReference type="Pfam" id="PF04234">
    <property type="entry name" value="CopC"/>
    <property type="match status" value="1"/>
</dbReference>
<feature type="compositionally biased region" description="Low complexity" evidence="5">
    <location>
        <begin position="118"/>
        <end position="150"/>
    </location>
</feature>
<dbReference type="GO" id="GO:0030313">
    <property type="term" value="C:cell envelope"/>
    <property type="evidence" value="ECO:0007669"/>
    <property type="project" value="UniProtKB-SubCell"/>
</dbReference>
<keyword evidence="6" id="KW-0472">Membrane</keyword>
<dbReference type="PANTHER" id="PTHR34820">
    <property type="entry name" value="INNER MEMBRANE PROTEIN YEBZ"/>
    <property type="match status" value="1"/>
</dbReference>
<evidence type="ECO:0000256" key="7">
    <source>
        <dbReference type="SAM" id="SignalP"/>
    </source>
</evidence>
<dbReference type="OrthoDB" id="5242236at2"/>
<protein>
    <recommendedName>
        <fullName evidence="8">CopC domain-containing protein</fullName>
    </recommendedName>
</protein>
<dbReference type="AlphaFoldDB" id="A0A239LUH4"/>
<dbReference type="Proteomes" id="UP000198282">
    <property type="component" value="Unassembled WGS sequence"/>
</dbReference>
<dbReference type="SUPFAM" id="SSF81296">
    <property type="entry name" value="E set domains"/>
    <property type="match status" value="1"/>
</dbReference>
<keyword evidence="3 7" id="KW-0732">Signal</keyword>
<keyword evidence="6" id="KW-1133">Transmembrane helix</keyword>
<feature type="compositionally biased region" description="Polar residues" evidence="5">
    <location>
        <begin position="157"/>
        <end position="166"/>
    </location>
</feature>
<feature type="signal peptide" evidence="7">
    <location>
        <begin position="1"/>
        <end position="25"/>
    </location>
</feature>
<keyword evidence="4" id="KW-0186">Copper</keyword>
<comment type="subcellular location">
    <subcellularLocation>
        <location evidence="1">Cell envelope</location>
    </subcellularLocation>
</comment>
<evidence type="ECO:0000256" key="2">
    <source>
        <dbReference type="ARBA" id="ARBA00022723"/>
    </source>
</evidence>
<dbReference type="InterPro" id="IPR032694">
    <property type="entry name" value="CopC/D"/>
</dbReference>
<proteinExistence type="predicted"/>
<feature type="chain" id="PRO_5012218602" description="CopC domain-containing protein" evidence="7">
    <location>
        <begin position="26"/>
        <end position="199"/>
    </location>
</feature>
<evidence type="ECO:0000256" key="6">
    <source>
        <dbReference type="SAM" id="Phobius"/>
    </source>
</evidence>
<dbReference type="GO" id="GO:0005886">
    <property type="term" value="C:plasma membrane"/>
    <property type="evidence" value="ECO:0007669"/>
    <property type="project" value="TreeGrafter"/>
</dbReference>
<feature type="region of interest" description="Disordered" evidence="5">
    <location>
        <begin position="117"/>
        <end position="166"/>
    </location>
</feature>
<keyword evidence="10" id="KW-1185">Reference proteome</keyword>
<dbReference type="PANTHER" id="PTHR34820:SF4">
    <property type="entry name" value="INNER MEMBRANE PROTEIN YEBZ"/>
    <property type="match status" value="1"/>
</dbReference>
<name>A0A239LUH4_9ACTN</name>
<evidence type="ECO:0000256" key="3">
    <source>
        <dbReference type="ARBA" id="ARBA00022729"/>
    </source>
</evidence>
<accession>A0A239LUH4</accession>
<dbReference type="InterPro" id="IPR007348">
    <property type="entry name" value="CopC_dom"/>
</dbReference>
<evidence type="ECO:0000256" key="1">
    <source>
        <dbReference type="ARBA" id="ARBA00004196"/>
    </source>
</evidence>
<dbReference type="InterPro" id="IPR014756">
    <property type="entry name" value="Ig_E-set"/>
</dbReference>
<reference evidence="9 10" key="1">
    <citation type="submission" date="2017-06" db="EMBL/GenBank/DDBJ databases">
        <authorList>
            <person name="Kim H.J."/>
            <person name="Triplett B.A."/>
        </authorList>
    </citation>
    <scope>NUCLEOTIDE SEQUENCE [LARGE SCALE GENOMIC DNA]</scope>
    <source>
        <strain evidence="9 10">CGMCC 4.2132</strain>
    </source>
</reference>
<feature type="domain" description="CopC" evidence="8">
    <location>
        <begin position="26"/>
        <end position="116"/>
    </location>
</feature>
<dbReference type="GO" id="GO:0005507">
    <property type="term" value="F:copper ion binding"/>
    <property type="evidence" value="ECO:0007669"/>
    <property type="project" value="InterPro"/>
</dbReference>
<evidence type="ECO:0000259" key="8">
    <source>
        <dbReference type="Pfam" id="PF04234"/>
    </source>
</evidence>
<dbReference type="RefSeq" id="WP_089210551.1">
    <property type="nucleotide sequence ID" value="NZ_FZOD01000035.1"/>
</dbReference>
<organism evidence="9 10">
    <name type="scientific">Streptosporangium subroseum</name>
    <dbReference type="NCBI Taxonomy" id="106412"/>
    <lineage>
        <taxon>Bacteria</taxon>
        <taxon>Bacillati</taxon>
        <taxon>Actinomycetota</taxon>
        <taxon>Actinomycetes</taxon>
        <taxon>Streptosporangiales</taxon>
        <taxon>Streptosporangiaceae</taxon>
        <taxon>Streptosporangium</taxon>
    </lineage>
</organism>